<dbReference type="AlphaFoldDB" id="A0AB33IF53"/>
<protein>
    <submittedName>
        <fullName evidence="2">Uncharacterized protein</fullName>
    </submittedName>
</protein>
<gene>
    <name evidence="2" type="ORF">EMQ_1320</name>
</gene>
<feature type="compositionally biased region" description="Basic and acidic residues" evidence="1">
    <location>
        <begin position="1"/>
        <end position="13"/>
    </location>
</feature>
<accession>A0AB33IF53</accession>
<dbReference type="Proteomes" id="UP000516424">
    <property type="component" value="Chromosome"/>
</dbReference>
<reference evidence="2 3" key="1">
    <citation type="journal article" date="2011" name="Microbiology">
        <title>Transcriptome response to different carbon sources in Acetobacter aceti.</title>
        <authorList>
            <person name="Sakurai K."/>
            <person name="Arai H."/>
            <person name="Ishii M."/>
            <person name="Igarashi Y."/>
        </authorList>
    </citation>
    <scope>NUCLEOTIDE SEQUENCE [LARGE SCALE GENOMIC DNA]</scope>
    <source>
        <strain evidence="2 3">NBRC 14818</strain>
    </source>
</reference>
<feature type="compositionally biased region" description="Basic and acidic residues" evidence="1">
    <location>
        <begin position="30"/>
        <end position="40"/>
    </location>
</feature>
<name>A0AB33IF53_ACEAC</name>
<feature type="compositionally biased region" description="Gly residues" evidence="1">
    <location>
        <begin position="14"/>
        <end position="25"/>
    </location>
</feature>
<evidence type="ECO:0000313" key="2">
    <source>
        <dbReference type="EMBL" id="BCK75714.1"/>
    </source>
</evidence>
<proteinExistence type="predicted"/>
<keyword evidence="3" id="KW-1185">Reference proteome</keyword>
<sequence length="77" mass="7627">MANDRATGKRDELLGGGGAGCGGVTAAGPGREKNGGDTHDGAGMGGGAAHVKPVRTVQANFLPLSGRSEENGLRFHV</sequence>
<feature type="region of interest" description="Disordered" evidence="1">
    <location>
        <begin position="1"/>
        <end position="51"/>
    </location>
</feature>
<organism evidence="2 3">
    <name type="scientific">Acetobacter aceti NBRC 14818</name>
    <dbReference type="NCBI Taxonomy" id="887700"/>
    <lineage>
        <taxon>Bacteria</taxon>
        <taxon>Pseudomonadati</taxon>
        <taxon>Pseudomonadota</taxon>
        <taxon>Alphaproteobacteria</taxon>
        <taxon>Acetobacterales</taxon>
        <taxon>Acetobacteraceae</taxon>
        <taxon>Acetobacter</taxon>
        <taxon>Acetobacter subgen. Acetobacter</taxon>
    </lineage>
</organism>
<dbReference type="EMBL" id="AP023410">
    <property type="protein sequence ID" value="BCK75714.1"/>
    <property type="molecule type" value="Genomic_DNA"/>
</dbReference>
<evidence type="ECO:0000313" key="3">
    <source>
        <dbReference type="Proteomes" id="UP000516424"/>
    </source>
</evidence>
<evidence type="ECO:0000256" key="1">
    <source>
        <dbReference type="SAM" id="MobiDB-lite"/>
    </source>
</evidence>